<dbReference type="PROSITE" id="PS51318">
    <property type="entry name" value="TAT"/>
    <property type="match status" value="1"/>
</dbReference>
<comment type="catalytic activity">
    <reaction evidence="11">
        <text>nitric oxide + Fe(III)-[cytochrome c] + H2O = Fe(II)-[cytochrome c] + nitrite + 2 H(+)</text>
        <dbReference type="Rhea" id="RHEA:15233"/>
        <dbReference type="Rhea" id="RHEA-COMP:10350"/>
        <dbReference type="Rhea" id="RHEA-COMP:14399"/>
        <dbReference type="ChEBI" id="CHEBI:15377"/>
        <dbReference type="ChEBI" id="CHEBI:15378"/>
        <dbReference type="ChEBI" id="CHEBI:16301"/>
        <dbReference type="ChEBI" id="CHEBI:16480"/>
        <dbReference type="ChEBI" id="CHEBI:29033"/>
        <dbReference type="ChEBI" id="CHEBI:29034"/>
        <dbReference type="EC" id="1.7.2.1"/>
    </reaction>
</comment>
<comment type="cofactor">
    <cofactor evidence="1">
        <name>Cu(+)</name>
        <dbReference type="ChEBI" id="CHEBI:49552"/>
    </cofactor>
</comment>
<feature type="compositionally biased region" description="Polar residues" evidence="12">
    <location>
        <begin position="52"/>
        <end position="64"/>
    </location>
</feature>
<sequence length="351" mass="39026">MNDRNKQVSRRGFIKAGAAGTVALLGGALFNPGSLLGGVAHSESSDAHKGNHQGSQGSPKSSHGMQHGYEPGTEVTEGLVMAREALTNFDYGKVSQSADGRTIREYEMTALEKEIEIIKGVKFPGWTYNGTIPGPTIRCTEGDIVRVKFINATGHPHSIHFHGIHPTNMDGLEQIPPGGTFTYEFEAKPAGMMVYHCHVQPFRHHLHKGMYGNFIIDPKIPRKPAHEMSMVMNGYDLDFDGENEVYTVNGYAFAYMQEPVKVKAGELVRIYLSNFLEFDLINSFHLHANFFHYYATGADPEARPYFTDTVMLGQGERGLVEITFPAPGKYMFHAHISEFTELGWMGFFEAE</sequence>
<feature type="domain" description="Plastocyanin-like" evidence="15">
    <location>
        <begin position="113"/>
        <end position="219"/>
    </location>
</feature>
<dbReference type="Proteomes" id="UP001469365">
    <property type="component" value="Unassembled WGS sequence"/>
</dbReference>
<dbReference type="InterPro" id="IPR011707">
    <property type="entry name" value="Cu-oxidase-like_N"/>
</dbReference>
<evidence type="ECO:0000256" key="7">
    <source>
        <dbReference type="ARBA" id="ARBA00022723"/>
    </source>
</evidence>
<evidence type="ECO:0000313" key="16">
    <source>
        <dbReference type="EMBL" id="MEK8131904.1"/>
    </source>
</evidence>
<dbReference type="InterPro" id="IPR045087">
    <property type="entry name" value="Cu-oxidase_fam"/>
</dbReference>
<comment type="similarity">
    <text evidence="3">Belongs to the multicopper oxidase family.</text>
</comment>
<keyword evidence="10" id="KW-0186">Copper</keyword>
<feature type="transmembrane region" description="Helical" evidence="13">
    <location>
        <begin position="12"/>
        <end position="30"/>
    </location>
</feature>
<dbReference type="PRINTS" id="PR00695">
    <property type="entry name" value="CUNO2RDTASE"/>
</dbReference>
<dbReference type="PANTHER" id="PTHR11709:SF394">
    <property type="entry name" value="FI03373P-RELATED"/>
    <property type="match status" value="1"/>
</dbReference>
<evidence type="ECO:0000256" key="1">
    <source>
        <dbReference type="ARBA" id="ARBA00001960"/>
    </source>
</evidence>
<comment type="caution">
    <text evidence="16">The sequence shown here is derived from an EMBL/GenBank/DDBJ whole genome shotgun (WGS) entry which is preliminary data.</text>
</comment>
<dbReference type="Pfam" id="PF07731">
    <property type="entry name" value="Cu-oxidase_2"/>
    <property type="match status" value="1"/>
</dbReference>
<dbReference type="CDD" id="cd11024">
    <property type="entry name" value="CuRO_1_2DMCO_NIR_like"/>
    <property type="match status" value="1"/>
</dbReference>
<dbReference type="InterPro" id="IPR006311">
    <property type="entry name" value="TAT_signal"/>
</dbReference>
<dbReference type="InterPro" id="IPR001287">
    <property type="entry name" value="NO2-reductase_Cu"/>
</dbReference>
<comment type="subunit">
    <text evidence="4">Homotrimer.</text>
</comment>
<keyword evidence="7" id="KW-0479">Metal-binding</keyword>
<keyword evidence="9" id="KW-0560">Oxidoreductase</keyword>
<evidence type="ECO:0000259" key="15">
    <source>
        <dbReference type="Pfam" id="PF07732"/>
    </source>
</evidence>
<gene>
    <name evidence="16" type="ORF">WMW72_28745</name>
</gene>
<dbReference type="PANTHER" id="PTHR11709">
    <property type="entry name" value="MULTI-COPPER OXIDASE"/>
    <property type="match status" value="1"/>
</dbReference>
<evidence type="ECO:0000256" key="10">
    <source>
        <dbReference type="ARBA" id="ARBA00023008"/>
    </source>
</evidence>
<evidence type="ECO:0000256" key="11">
    <source>
        <dbReference type="ARBA" id="ARBA00049340"/>
    </source>
</evidence>
<evidence type="ECO:0000256" key="4">
    <source>
        <dbReference type="ARBA" id="ARBA00011233"/>
    </source>
</evidence>
<dbReference type="Pfam" id="PF07732">
    <property type="entry name" value="Cu-oxidase_3"/>
    <property type="match status" value="1"/>
</dbReference>
<keyword evidence="8" id="KW-0677">Repeat</keyword>
<evidence type="ECO:0000256" key="8">
    <source>
        <dbReference type="ARBA" id="ARBA00022737"/>
    </source>
</evidence>
<evidence type="ECO:0000256" key="9">
    <source>
        <dbReference type="ARBA" id="ARBA00023002"/>
    </source>
</evidence>
<reference evidence="16 17" key="1">
    <citation type="submission" date="2024-04" db="EMBL/GenBank/DDBJ databases">
        <title>draft genome sequnece of Paenibacillus filicis.</title>
        <authorList>
            <person name="Kim D.-U."/>
        </authorList>
    </citation>
    <scope>NUCLEOTIDE SEQUENCE [LARGE SCALE GENOMIC DNA]</scope>
    <source>
        <strain evidence="16 17">KACC14197</strain>
    </source>
</reference>
<organism evidence="16 17">
    <name type="scientific">Paenibacillus filicis</name>
    <dbReference type="NCBI Taxonomy" id="669464"/>
    <lineage>
        <taxon>Bacteria</taxon>
        <taxon>Bacillati</taxon>
        <taxon>Bacillota</taxon>
        <taxon>Bacilli</taxon>
        <taxon>Bacillales</taxon>
        <taxon>Paenibacillaceae</taxon>
        <taxon>Paenibacillus</taxon>
    </lineage>
</organism>
<dbReference type="Gene3D" id="2.60.40.420">
    <property type="entry name" value="Cupredoxins - blue copper proteins"/>
    <property type="match status" value="2"/>
</dbReference>
<protein>
    <recommendedName>
        <fullName evidence="6">Copper-containing nitrite reductase</fullName>
        <ecNumber evidence="5">1.7.2.1</ecNumber>
    </recommendedName>
</protein>
<evidence type="ECO:0000256" key="13">
    <source>
        <dbReference type="SAM" id="Phobius"/>
    </source>
</evidence>
<comment type="cofactor">
    <cofactor evidence="2">
        <name>Cu(2+)</name>
        <dbReference type="ChEBI" id="CHEBI:29036"/>
    </cofactor>
</comment>
<dbReference type="InterPro" id="IPR019546">
    <property type="entry name" value="TAT_signal_bac_arc"/>
</dbReference>
<keyword evidence="13" id="KW-0812">Transmembrane</keyword>
<keyword evidence="13" id="KW-0472">Membrane</keyword>
<proteinExistence type="inferred from homology"/>
<feature type="region of interest" description="Disordered" evidence="12">
    <location>
        <begin position="40"/>
        <end position="71"/>
    </location>
</feature>
<dbReference type="NCBIfam" id="TIGR01409">
    <property type="entry name" value="TAT_signal_seq"/>
    <property type="match status" value="1"/>
</dbReference>
<dbReference type="InterPro" id="IPR008972">
    <property type="entry name" value="Cupredoxin"/>
</dbReference>
<feature type="domain" description="Plastocyanin-like" evidence="14">
    <location>
        <begin position="243"/>
        <end position="348"/>
    </location>
</feature>
<dbReference type="SUPFAM" id="SSF49503">
    <property type="entry name" value="Cupredoxins"/>
    <property type="match status" value="2"/>
</dbReference>
<dbReference type="InterPro" id="IPR011706">
    <property type="entry name" value="Cu-oxidase_C"/>
</dbReference>
<evidence type="ECO:0000256" key="3">
    <source>
        <dbReference type="ARBA" id="ARBA00010609"/>
    </source>
</evidence>
<keyword evidence="13" id="KW-1133">Transmembrane helix</keyword>
<evidence type="ECO:0000256" key="12">
    <source>
        <dbReference type="SAM" id="MobiDB-lite"/>
    </source>
</evidence>
<evidence type="ECO:0000256" key="5">
    <source>
        <dbReference type="ARBA" id="ARBA00011882"/>
    </source>
</evidence>
<evidence type="ECO:0000313" key="17">
    <source>
        <dbReference type="Proteomes" id="UP001469365"/>
    </source>
</evidence>
<keyword evidence="17" id="KW-1185">Reference proteome</keyword>
<evidence type="ECO:0000259" key="14">
    <source>
        <dbReference type="Pfam" id="PF07731"/>
    </source>
</evidence>
<dbReference type="EMBL" id="JBBPCC010000024">
    <property type="protein sequence ID" value="MEK8131904.1"/>
    <property type="molecule type" value="Genomic_DNA"/>
</dbReference>
<evidence type="ECO:0000256" key="2">
    <source>
        <dbReference type="ARBA" id="ARBA00001973"/>
    </source>
</evidence>
<dbReference type="RefSeq" id="WP_341419030.1">
    <property type="nucleotide sequence ID" value="NZ_JBBPCC010000024.1"/>
</dbReference>
<name>A0ABU9DSP0_9BACL</name>
<evidence type="ECO:0000256" key="6">
    <source>
        <dbReference type="ARBA" id="ARBA00017290"/>
    </source>
</evidence>
<dbReference type="EC" id="1.7.2.1" evidence="5"/>
<accession>A0ABU9DSP0</accession>